<sequence length="71" mass="8054">MYVFLIPQASSTTAPWPLVLTPWEIKDIESILAEYEGDRLCKNSTRDLSTHCLAVAGLFKERAWLTQVSNQ</sequence>
<organism evidence="1 2">
    <name type="scientific">Protopolystoma xenopodis</name>
    <dbReference type="NCBI Taxonomy" id="117903"/>
    <lineage>
        <taxon>Eukaryota</taxon>
        <taxon>Metazoa</taxon>
        <taxon>Spiralia</taxon>
        <taxon>Lophotrochozoa</taxon>
        <taxon>Platyhelminthes</taxon>
        <taxon>Monogenea</taxon>
        <taxon>Polyopisthocotylea</taxon>
        <taxon>Polystomatidea</taxon>
        <taxon>Polystomatidae</taxon>
        <taxon>Protopolystoma</taxon>
    </lineage>
</organism>
<evidence type="ECO:0000313" key="1">
    <source>
        <dbReference type="EMBL" id="VEL44049.1"/>
    </source>
</evidence>
<accession>A0A3S5C9H1</accession>
<dbReference type="Proteomes" id="UP000784294">
    <property type="component" value="Unassembled WGS sequence"/>
</dbReference>
<reference evidence="1" key="1">
    <citation type="submission" date="2018-11" db="EMBL/GenBank/DDBJ databases">
        <authorList>
            <consortium name="Pathogen Informatics"/>
        </authorList>
    </citation>
    <scope>NUCLEOTIDE SEQUENCE</scope>
</reference>
<evidence type="ECO:0000313" key="2">
    <source>
        <dbReference type="Proteomes" id="UP000784294"/>
    </source>
</evidence>
<comment type="caution">
    <text evidence="1">The sequence shown here is derived from an EMBL/GenBank/DDBJ whole genome shotgun (WGS) entry which is preliminary data.</text>
</comment>
<dbReference type="AlphaFoldDB" id="A0A3S5C9H1"/>
<keyword evidence="2" id="KW-1185">Reference proteome</keyword>
<dbReference type="EMBL" id="CAAALY010288730">
    <property type="protein sequence ID" value="VEL44049.1"/>
    <property type="molecule type" value="Genomic_DNA"/>
</dbReference>
<name>A0A3S5C9H1_9PLAT</name>
<gene>
    <name evidence="1" type="ORF">PXEA_LOCUS37489</name>
</gene>
<protein>
    <submittedName>
        <fullName evidence="1">Uncharacterized protein</fullName>
    </submittedName>
</protein>
<proteinExistence type="predicted"/>